<dbReference type="RefSeq" id="WP_133560115.1">
    <property type="nucleotide sequence ID" value="NZ_SNZA01000001.1"/>
</dbReference>
<comment type="similarity">
    <text evidence="1">Belongs to the type-I restriction system S methylase family.</text>
</comment>
<evidence type="ECO:0000313" key="7">
    <source>
        <dbReference type="Proteomes" id="UP000295729"/>
    </source>
</evidence>
<dbReference type="GO" id="GO:0003677">
    <property type="term" value="F:DNA binding"/>
    <property type="evidence" value="ECO:0007669"/>
    <property type="project" value="UniProtKB-KW"/>
</dbReference>
<keyword evidence="7" id="KW-1185">Reference proteome</keyword>
<evidence type="ECO:0000313" key="6">
    <source>
        <dbReference type="EMBL" id="TDR15505.1"/>
    </source>
</evidence>
<dbReference type="AlphaFoldDB" id="A0A4R6X8Q6"/>
<dbReference type="InterPro" id="IPR044946">
    <property type="entry name" value="Restrct_endonuc_typeI_TRD_sf"/>
</dbReference>
<dbReference type="CDD" id="cd17517">
    <property type="entry name" value="RMtype1_S_EcoKI_StySPI-TRD2-CR2_like"/>
    <property type="match status" value="1"/>
</dbReference>
<keyword evidence="3" id="KW-0238">DNA-binding</keyword>
<evidence type="ECO:0000256" key="1">
    <source>
        <dbReference type="ARBA" id="ARBA00010923"/>
    </source>
</evidence>
<gene>
    <name evidence="6" type="ORF">C8D85_0871</name>
</gene>
<evidence type="ECO:0000256" key="2">
    <source>
        <dbReference type="ARBA" id="ARBA00022747"/>
    </source>
</evidence>
<dbReference type="InterPro" id="IPR000055">
    <property type="entry name" value="Restrct_endonuc_typeI_TRD"/>
</dbReference>
<dbReference type="Pfam" id="PF01420">
    <property type="entry name" value="Methylase_S"/>
    <property type="match status" value="2"/>
</dbReference>
<proteinExistence type="inferred from homology"/>
<dbReference type="GO" id="GO:0009307">
    <property type="term" value="P:DNA restriction-modification system"/>
    <property type="evidence" value="ECO:0007669"/>
    <property type="project" value="UniProtKB-KW"/>
</dbReference>
<comment type="caution">
    <text evidence="6">The sequence shown here is derived from an EMBL/GenBank/DDBJ whole genome shotgun (WGS) entry which is preliminary data.</text>
</comment>
<dbReference type="PANTHER" id="PTHR43140:SF1">
    <property type="entry name" value="TYPE I RESTRICTION ENZYME ECOKI SPECIFICITY SUBUNIT"/>
    <property type="match status" value="1"/>
</dbReference>
<feature type="domain" description="Type I restriction modification DNA specificity" evidence="5">
    <location>
        <begin position="284"/>
        <end position="400"/>
    </location>
</feature>
<feature type="coiled-coil region" evidence="4">
    <location>
        <begin position="393"/>
        <end position="460"/>
    </location>
</feature>
<protein>
    <submittedName>
        <fullName evidence="6">Type I restriction enzyme S subunit</fullName>
    </submittedName>
</protein>
<sequence>MSELPKGWVETTIGSLILNMIGGASPKKENYSTSGTLALNKGDIKENGIIKVKEHANYLPQEFVEKHASKKVTKGAILVTLRDLSQKADFLGLISTYRGIDDALITQGMYALNTSEIILNDLLVLYSNTAFYRSYVKQQKVGATQVHLRNEQFLNIPFPLAPLAEQRRIVEKLDQVLAQVDTIKTRLDGIPTILKRFRQSVLAAAVSGQLTGGWRESNKLPLPQDIKLGQIICEGPQNGLYKAQSFYGEGVRIIRIDGFYDGEIVDWSKVKRLSLEDSEYFRWKLETGDILVNRVNSIEYLGKSAIVRELPEPTVFESNIMKFKVNPDTANPEYIVRFLCSSTGLSELRSNAKLAVNQASINQQDIKNCSIYLPALQEQTEIVRLVDQYFAFADTIEAQVQKAQQRVDKLTQSILAKAFRGKLVPQDPNDEPADELLKRIATARAEAEALAKAAKKATKKTSKKA</sequence>
<dbReference type="EMBL" id="SNZA01000001">
    <property type="protein sequence ID" value="TDR15505.1"/>
    <property type="molecule type" value="Genomic_DNA"/>
</dbReference>
<reference evidence="6 7" key="1">
    <citation type="submission" date="2019-03" db="EMBL/GenBank/DDBJ databases">
        <title>Genomic Encyclopedia of Type Strains, Phase IV (KMG-IV): sequencing the most valuable type-strain genomes for metagenomic binning, comparative biology and taxonomic classification.</title>
        <authorList>
            <person name="Goeker M."/>
        </authorList>
    </citation>
    <scope>NUCLEOTIDE SEQUENCE [LARGE SCALE GENOMIC DNA]</scope>
    <source>
        <strain evidence="6 7">DSM 5604</strain>
    </source>
</reference>
<accession>A0A4R6X8Q6</accession>
<evidence type="ECO:0000259" key="5">
    <source>
        <dbReference type="Pfam" id="PF01420"/>
    </source>
</evidence>
<dbReference type="OrthoDB" id="398435at2"/>
<dbReference type="PANTHER" id="PTHR43140">
    <property type="entry name" value="TYPE-1 RESTRICTION ENZYME ECOKI SPECIFICITY PROTEIN"/>
    <property type="match status" value="1"/>
</dbReference>
<name>A0A4R6X8Q6_9GAMM</name>
<dbReference type="SUPFAM" id="SSF116734">
    <property type="entry name" value="DNA methylase specificity domain"/>
    <property type="match status" value="2"/>
</dbReference>
<dbReference type="Gene3D" id="3.90.220.20">
    <property type="entry name" value="DNA methylase specificity domains"/>
    <property type="match status" value="2"/>
</dbReference>
<evidence type="ECO:0000256" key="3">
    <source>
        <dbReference type="ARBA" id="ARBA00023125"/>
    </source>
</evidence>
<organism evidence="6 7">
    <name type="scientific">Marinomonas communis</name>
    <dbReference type="NCBI Taxonomy" id="28254"/>
    <lineage>
        <taxon>Bacteria</taxon>
        <taxon>Pseudomonadati</taxon>
        <taxon>Pseudomonadota</taxon>
        <taxon>Gammaproteobacteria</taxon>
        <taxon>Oceanospirillales</taxon>
        <taxon>Oceanospirillaceae</taxon>
        <taxon>Marinomonas</taxon>
    </lineage>
</organism>
<dbReference type="InterPro" id="IPR051212">
    <property type="entry name" value="Type-I_RE_S_subunit"/>
</dbReference>
<dbReference type="Proteomes" id="UP000295729">
    <property type="component" value="Unassembled WGS sequence"/>
</dbReference>
<keyword evidence="4" id="KW-0175">Coiled coil</keyword>
<evidence type="ECO:0000256" key="4">
    <source>
        <dbReference type="SAM" id="Coils"/>
    </source>
</evidence>
<keyword evidence="2" id="KW-0680">Restriction system</keyword>
<feature type="domain" description="Type I restriction modification DNA specificity" evidence="5">
    <location>
        <begin position="5"/>
        <end position="190"/>
    </location>
</feature>